<evidence type="ECO:0000313" key="1">
    <source>
        <dbReference type="EMBL" id="MCH6470023.1"/>
    </source>
</evidence>
<name>A0ABS9U016_9MICC</name>
<proteinExistence type="predicted"/>
<gene>
    <name evidence="1" type="ORF">L0M17_08540</name>
</gene>
<protein>
    <submittedName>
        <fullName evidence="1">Uncharacterized protein</fullName>
    </submittedName>
</protein>
<reference evidence="1 2" key="1">
    <citation type="submission" date="2022-03" db="EMBL/GenBank/DDBJ databases">
        <title>Sinomonas sp. isolated from a soil.</title>
        <authorList>
            <person name="Han J."/>
            <person name="Kim D.-U."/>
        </authorList>
    </citation>
    <scope>NUCLEOTIDE SEQUENCE [LARGE SCALE GENOMIC DNA]</scope>
    <source>
        <strain evidence="1 2">5-5</strain>
    </source>
</reference>
<comment type="caution">
    <text evidence="1">The sequence shown here is derived from an EMBL/GenBank/DDBJ whole genome shotgun (WGS) entry which is preliminary data.</text>
</comment>
<dbReference type="Proteomes" id="UP001202922">
    <property type="component" value="Unassembled WGS sequence"/>
</dbReference>
<accession>A0ABS9U016</accession>
<dbReference type="RefSeq" id="WP_241053519.1">
    <property type="nucleotide sequence ID" value="NZ_JAKZBV010000001.1"/>
</dbReference>
<keyword evidence="2" id="KW-1185">Reference proteome</keyword>
<evidence type="ECO:0000313" key="2">
    <source>
        <dbReference type="Proteomes" id="UP001202922"/>
    </source>
</evidence>
<organism evidence="1 2">
    <name type="scientific">Sinomonas terrae</name>
    <dbReference type="NCBI Taxonomy" id="2908838"/>
    <lineage>
        <taxon>Bacteria</taxon>
        <taxon>Bacillati</taxon>
        <taxon>Actinomycetota</taxon>
        <taxon>Actinomycetes</taxon>
        <taxon>Micrococcales</taxon>
        <taxon>Micrococcaceae</taxon>
        <taxon>Sinomonas</taxon>
    </lineage>
</organism>
<dbReference type="EMBL" id="JAKZBV010000001">
    <property type="protein sequence ID" value="MCH6470023.1"/>
    <property type="molecule type" value="Genomic_DNA"/>
</dbReference>
<sequence>MQTSIVSDFIRVDDLPQDADFELSRHSRVAFNPTKGREAIQLVMDRAPKEIEWLALEGLSRAEMIEALQSSAIYLDLGHHPGRDRIPREAAMCGALTLVAARGAGAKYEDVPIPDEHKIALRGNFAALLVTKLQESFEDLESEVIKQDFYRQTIRKSEEQFGREVADVFVHRKLGRRTIDYLG</sequence>